<dbReference type="PANTHER" id="PTHR12526">
    <property type="entry name" value="GLYCOSYLTRANSFERASE"/>
    <property type="match status" value="1"/>
</dbReference>
<evidence type="ECO:0008006" key="5">
    <source>
        <dbReference type="Google" id="ProtNLM"/>
    </source>
</evidence>
<accession>A0A0P6Y7K7</accession>
<dbReference type="AlphaFoldDB" id="A0A0P6Y7K7"/>
<dbReference type="SUPFAM" id="SSF53756">
    <property type="entry name" value="UDP-Glycosyltransferase/glycogen phosphorylase"/>
    <property type="match status" value="1"/>
</dbReference>
<dbReference type="Pfam" id="PF00534">
    <property type="entry name" value="Glycos_transf_1"/>
    <property type="match status" value="1"/>
</dbReference>
<organism evidence="3 4">
    <name type="scientific">Bellilinea caldifistulae</name>
    <dbReference type="NCBI Taxonomy" id="360411"/>
    <lineage>
        <taxon>Bacteria</taxon>
        <taxon>Bacillati</taxon>
        <taxon>Chloroflexota</taxon>
        <taxon>Anaerolineae</taxon>
        <taxon>Anaerolineales</taxon>
        <taxon>Anaerolineaceae</taxon>
        <taxon>Bellilinea</taxon>
    </lineage>
</organism>
<feature type="domain" description="Glycosyltransferase subfamily 4-like N-terminal" evidence="2">
    <location>
        <begin position="13"/>
        <end position="168"/>
    </location>
</feature>
<dbReference type="Gene3D" id="3.40.50.2000">
    <property type="entry name" value="Glycogen Phosphorylase B"/>
    <property type="match status" value="2"/>
</dbReference>
<evidence type="ECO:0000259" key="1">
    <source>
        <dbReference type="Pfam" id="PF00534"/>
    </source>
</evidence>
<gene>
    <name evidence="3" type="ORF">AC812_03510</name>
</gene>
<sequence>MNVCHIGCGFHGWGGIARMVMDFFNHPQNAPFVYHLVTTSSSENFKRWAKNAGTKWFEPERDQFILSRVRNISNYIKQNNIQIIHSYNAEAGIWALFSELLIKKPLLLIAHEHGSMWYLRPNLRWLDFIAKKRSKYIIANSRASVFLLQKLYNLPPQKIKLVYNFITVTKKYSREEARQRLGLTAEAEVVGSVGRLDTPKDYWTLIDAARLVIPHRKKVNFVLIGGGPQEMFLKGLIQDYGLTEQFHLLGSRDDAPELIAGFDLFVSTSFRESFGNVLIEAALQEKAVIAPAVDGIPEAVEDGVTGVLLQPSLRARRVRVKGATPMPKWVVLESSLHSPRSLDPKLLAETIIQLLDDPDKRNWMGVQGRARAEKVFNIHRYISDLEKIYLESFE</sequence>
<dbReference type="OrthoDB" id="9815550at2"/>
<reference evidence="3 4" key="1">
    <citation type="submission" date="2015-07" db="EMBL/GenBank/DDBJ databases">
        <title>Draft genome of Bellilinea caldifistulae DSM 17877.</title>
        <authorList>
            <person name="Hemp J."/>
            <person name="Ward L.M."/>
            <person name="Pace L.A."/>
            <person name="Fischer W.W."/>
        </authorList>
    </citation>
    <scope>NUCLEOTIDE SEQUENCE [LARGE SCALE GENOMIC DNA]</scope>
    <source>
        <strain evidence="3 4">GOMI-1</strain>
    </source>
</reference>
<dbReference type="Pfam" id="PF13439">
    <property type="entry name" value="Glyco_transf_4"/>
    <property type="match status" value="1"/>
</dbReference>
<comment type="caution">
    <text evidence="3">The sequence shown here is derived from an EMBL/GenBank/DDBJ whole genome shotgun (WGS) entry which is preliminary data.</text>
</comment>
<keyword evidence="4" id="KW-1185">Reference proteome</keyword>
<evidence type="ECO:0000259" key="2">
    <source>
        <dbReference type="Pfam" id="PF13439"/>
    </source>
</evidence>
<evidence type="ECO:0000313" key="3">
    <source>
        <dbReference type="EMBL" id="KPL77607.1"/>
    </source>
</evidence>
<protein>
    <recommendedName>
        <fullName evidence="5">Glycosyltransferase family 1 protein</fullName>
    </recommendedName>
</protein>
<dbReference type="EMBL" id="LGHJ01000009">
    <property type="protein sequence ID" value="KPL77607.1"/>
    <property type="molecule type" value="Genomic_DNA"/>
</dbReference>
<feature type="domain" description="Glycosyl transferase family 1" evidence="1">
    <location>
        <begin position="174"/>
        <end position="312"/>
    </location>
</feature>
<dbReference type="RefSeq" id="WP_061913578.1">
    <property type="nucleotide sequence ID" value="NZ_DF967971.1"/>
</dbReference>
<proteinExistence type="predicted"/>
<evidence type="ECO:0000313" key="4">
    <source>
        <dbReference type="Proteomes" id="UP000050514"/>
    </source>
</evidence>
<dbReference type="InterPro" id="IPR001296">
    <property type="entry name" value="Glyco_trans_1"/>
</dbReference>
<name>A0A0P6Y7K7_9CHLR</name>
<dbReference type="GO" id="GO:0016757">
    <property type="term" value="F:glycosyltransferase activity"/>
    <property type="evidence" value="ECO:0007669"/>
    <property type="project" value="InterPro"/>
</dbReference>
<dbReference type="PANTHER" id="PTHR12526:SF630">
    <property type="entry name" value="GLYCOSYLTRANSFERASE"/>
    <property type="match status" value="1"/>
</dbReference>
<dbReference type="InterPro" id="IPR028098">
    <property type="entry name" value="Glyco_trans_4-like_N"/>
</dbReference>
<dbReference type="STRING" id="360411.AC812_03510"/>
<dbReference type="Proteomes" id="UP000050514">
    <property type="component" value="Unassembled WGS sequence"/>
</dbReference>
<dbReference type="CDD" id="cd03801">
    <property type="entry name" value="GT4_PimA-like"/>
    <property type="match status" value="1"/>
</dbReference>